<organism evidence="3 4">
    <name type="scientific">Ureibacillus xyleni</name>
    <dbReference type="NCBI Taxonomy" id="614648"/>
    <lineage>
        <taxon>Bacteria</taxon>
        <taxon>Bacillati</taxon>
        <taxon>Bacillota</taxon>
        <taxon>Bacilli</taxon>
        <taxon>Bacillales</taxon>
        <taxon>Caryophanaceae</taxon>
        <taxon>Ureibacillus</taxon>
    </lineage>
</organism>
<dbReference type="EMBL" id="OBMQ01000001">
    <property type="protein sequence ID" value="SOB92671.1"/>
    <property type="molecule type" value="Genomic_DNA"/>
</dbReference>
<keyword evidence="2" id="KW-0479">Metal-binding</keyword>
<keyword evidence="4" id="KW-1185">Reference proteome</keyword>
<dbReference type="PANTHER" id="PTHR10458">
    <property type="entry name" value="PEPTIDE DEFORMYLASE"/>
    <property type="match status" value="1"/>
</dbReference>
<dbReference type="GO" id="GO:0042586">
    <property type="term" value="F:peptide deformylase activity"/>
    <property type="evidence" value="ECO:0007669"/>
    <property type="project" value="UniProtKB-UniRule"/>
</dbReference>
<evidence type="ECO:0000313" key="3">
    <source>
        <dbReference type="EMBL" id="SOB92671.1"/>
    </source>
</evidence>
<dbReference type="GO" id="GO:0046872">
    <property type="term" value="F:metal ion binding"/>
    <property type="evidence" value="ECO:0007669"/>
    <property type="project" value="UniProtKB-KW"/>
</dbReference>
<keyword evidence="2" id="KW-0648">Protein biosynthesis</keyword>
<feature type="binding site" evidence="2">
    <location>
        <position position="136"/>
    </location>
    <ligand>
        <name>Fe cation</name>
        <dbReference type="ChEBI" id="CHEBI:24875"/>
    </ligand>
</feature>
<dbReference type="GO" id="GO:0006412">
    <property type="term" value="P:translation"/>
    <property type="evidence" value="ECO:0007669"/>
    <property type="project" value="UniProtKB-UniRule"/>
</dbReference>
<dbReference type="Proteomes" id="UP000219636">
    <property type="component" value="Unassembled WGS sequence"/>
</dbReference>
<dbReference type="PANTHER" id="PTHR10458:SF22">
    <property type="entry name" value="PEPTIDE DEFORMYLASE"/>
    <property type="match status" value="1"/>
</dbReference>
<dbReference type="InterPro" id="IPR036821">
    <property type="entry name" value="Peptide_deformylase_sf"/>
</dbReference>
<keyword evidence="2" id="KW-0378">Hydrolase</keyword>
<dbReference type="PRINTS" id="PR01576">
    <property type="entry name" value="PDEFORMYLASE"/>
</dbReference>
<comment type="catalytic activity">
    <reaction evidence="2">
        <text>N-terminal N-formyl-L-methionyl-[peptide] + H2O = N-terminal L-methionyl-[peptide] + formate</text>
        <dbReference type="Rhea" id="RHEA:24420"/>
        <dbReference type="Rhea" id="RHEA-COMP:10639"/>
        <dbReference type="Rhea" id="RHEA-COMP:10640"/>
        <dbReference type="ChEBI" id="CHEBI:15377"/>
        <dbReference type="ChEBI" id="CHEBI:15740"/>
        <dbReference type="ChEBI" id="CHEBI:49298"/>
        <dbReference type="ChEBI" id="CHEBI:64731"/>
        <dbReference type="EC" id="3.5.1.88"/>
    </reaction>
</comment>
<dbReference type="EC" id="3.5.1.88" evidence="2"/>
<evidence type="ECO:0000256" key="2">
    <source>
        <dbReference type="HAMAP-Rule" id="MF_00163"/>
    </source>
</evidence>
<comment type="similarity">
    <text evidence="1 2">Belongs to the polypeptide deformylase family.</text>
</comment>
<feature type="active site" evidence="2">
    <location>
        <position position="133"/>
    </location>
</feature>
<keyword evidence="2" id="KW-0408">Iron</keyword>
<dbReference type="Pfam" id="PF01327">
    <property type="entry name" value="Pep_deformylase"/>
    <property type="match status" value="1"/>
</dbReference>
<dbReference type="CDD" id="cd00487">
    <property type="entry name" value="Pep_deformylase"/>
    <property type="match status" value="1"/>
</dbReference>
<name>A0A285RF47_9BACL</name>
<dbReference type="SUPFAM" id="SSF56420">
    <property type="entry name" value="Peptide deformylase"/>
    <property type="match status" value="1"/>
</dbReference>
<accession>A0A285RF47</accession>
<dbReference type="OrthoDB" id="9784988at2"/>
<feature type="binding site" evidence="2">
    <location>
        <position position="90"/>
    </location>
    <ligand>
        <name>Fe cation</name>
        <dbReference type="ChEBI" id="CHEBI:24875"/>
    </ligand>
</feature>
<comment type="function">
    <text evidence="2">Removes the formyl group from the N-terminal Met of newly synthesized proteins. Requires at least a dipeptide for an efficient rate of reaction. N-terminal L-methionine is a prerequisite for activity but the enzyme has broad specificity at other positions.</text>
</comment>
<dbReference type="AlphaFoldDB" id="A0A285RF47"/>
<protein>
    <recommendedName>
        <fullName evidence="2">Peptide deformylase</fullName>
        <shortName evidence="2">PDF</shortName>
        <ecNumber evidence="2">3.5.1.88</ecNumber>
    </recommendedName>
    <alternativeName>
        <fullName evidence="2">Polypeptide deformylase</fullName>
    </alternativeName>
</protein>
<dbReference type="InterPro" id="IPR023635">
    <property type="entry name" value="Peptide_deformylase"/>
</dbReference>
<gene>
    <name evidence="2" type="primary">def</name>
    <name evidence="3" type="ORF">SAMN05880501_101534</name>
</gene>
<dbReference type="NCBIfam" id="NF001159">
    <property type="entry name" value="PRK00150.1-3"/>
    <property type="match status" value="1"/>
</dbReference>
<dbReference type="PIRSF" id="PIRSF004749">
    <property type="entry name" value="Pep_def"/>
    <property type="match status" value="1"/>
</dbReference>
<dbReference type="HAMAP" id="MF_00163">
    <property type="entry name" value="Pep_deformylase"/>
    <property type="match status" value="1"/>
</dbReference>
<dbReference type="NCBIfam" id="TIGR00079">
    <property type="entry name" value="pept_deformyl"/>
    <property type="match status" value="1"/>
</dbReference>
<proteinExistence type="inferred from homology"/>
<dbReference type="RefSeq" id="WP_097072085.1">
    <property type="nucleotide sequence ID" value="NZ_OBMQ01000001.1"/>
</dbReference>
<evidence type="ECO:0000313" key="4">
    <source>
        <dbReference type="Proteomes" id="UP000219636"/>
    </source>
</evidence>
<evidence type="ECO:0000256" key="1">
    <source>
        <dbReference type="ARBA" id="ARBA00010759"/>
    </source>
</evidence>
<comment type="cofactor">
    <cofactor evidence="2">
        <name>Fe(2+)</name>
        <dbReference type="ChEBI" id="CHEBI:29033"/>
    </cofactor>
    <text evidence="2">Binds 1 Fe(2+) ion.</text>
</comment>
<sequence>MAIKEVVKHPAAVLTEKCTEVTEINEEIITLLDDLYDTMVEYDGVGIAAPQINVPLRVAIVEIGEERDILEMINPTVLETDGAEVDIEGCLSFPNLFGEVERPTYVKIEACDREGRVYELEAGGFDARAILHEIDHLDGVLFNSKLIRVVTEEELAEMYGEEEE</sequence>
<dbReference type="Gene3D" id="3.90.45.10">
    <property type="entry name" value="Peptide deformylase"/>
    <property type="match status" value="1"/>
</dbReference>
<reference evidence="4" key="1">
    <citation type="submission" date="2017-08" db="EMBL/GenBank/DDBJ databases">
        <authorList>
            <person name="Varghese N."/>
            <person name="Submissions S."/>
        </authorList>
    </citation>
    <scope>NUCLEOTIDE SEQUENCE [LARGE SCALE GENOMIC DNA]</scope>
    <source>
        <strain evidence="4">JC22</strain>
    </source>
</reference>
<feature type="binding site" evidence="2">
    <location>
        <position position="132"/>
    </location>
    <ligand>
        <name>Fe cation</name>
        <dbReference type="ChEBI" id="CHEBI:24875"/>
    </ligand>
</feature>